<sequence>MNTLGDDAVNKIASGQVITGVVDAIKELIENALDADAKTIKIKLEDQGLKSITVTDDGYGITKDGRESCAKAYTTSKIVLFEDLTNELTTFGFRGEAIHSLCVVGDVIITTRCRDEDIAIQMKFDHDGNIKQKSEAAAPFGTSVTVNNLLSIFPVRVMEERTNFSTEVLKNLLSRYFLAMPSIRFVIEAPPYMRTVRPPLSTLMQAIAYEFGTQITNLLIERTVEGNSLNDEIKIKIRGIVPSMNCDWKAASTSRMQPKQFLFVNGRPSKNSDIEKRINEAYWRKFGSIPKRLPRFFISIDFFKDTKMCSSLFDVNKDPSKSHIFFSEPMTMFKLIDEMLSFLNDQPRIDFNFNIADWPSTVLMFNPKPLETSTIRNLSELGSCTWKDLGSLNDSLTLFQVENFNGNIFLVAMNSKIVLDVSNVSCIEIGRTDFSGLIQNHWDQIYEINMKKQCIFLIGQLR</sequence>
<evidence type="ECO:0000313" key="4">
    <source>
        <dbReference type="EMBL" id="KAK8844966.1"/>
    </source>
</evidence>
<gene>
    <name evidence="4" type="ORF">M9Y10_021139</name>
</gene>
<dbReference type="Gene3D" id="3.30.565.10">
    <property type="entry name" value="Histidine kinase-like ATPase, C-terminal domain"/>
    <property type="match status" value="1"/>
</dbReference>
<keyword evidence="2" id="KW-0227">DNA damage</keyword>
<dbReference type="Gene3D" id="3.30.230.10">
    <property type="match status" value="1"/>
</dbReference>
<proteinExistence type="inferred from homology"/>
<dbReference type="InterPro" id="IPR013507">
    <property type="entry name" value="DNA_mismatch_S5_2-like"/>
</dbReference>
<evidence type="ECO:0000313" key="5">
    <source>
        <dbReference type="Proteomes" id="UP001470230"/>
    </source>
</evidence>
<dbReference type="NCBIfam" id="TIGR00585">
    <property type="entry name" value="mutl"/>
    <property type="match status" value="1"/>
</dbReference>
<dbReference type="EMBL" id="JAPFFF010000031">
    <property type="protein sequence ID" value="KAK8844966.1"/>
    <property type="molecule type" value="Genomic_DNA"/>
</dbReference>
<dbReference type="PANTHER" id="PTHR10073">
    <property type="entry name" value="DNA MISMATCH REPAIR PROTEIN MLH, PMS, MUTL"/>
    <property type="match status" value="1"/>
</dbReference>
<dbReference type="InterPro" id="IPR002099">
    <property type="entry name" value="MutL/Mlh/PMS"/>
</dbReference>
<dbReference type="InterPro" id="IPR038973">
    <property type="entry name" value="MutL/Mlh/Pms-like"/>
</dbReference>
<dbReference type="InterPro" id="IPR020568">
    <property type="entry name" value="Ribosomal_Su5_D2-typ_SF"/>
</dbReference>
<organism evidence="4 5">
    <name type="scientific">Tritrichomonas musculus</name>
    <dbReference type="NCBI Taxonomy" id="1915356"/>
    <lineage>
        <taxon>Eukaryota</taxon>
        <taxon>Metamonada</taxon>
        <taxon>Parabasalia</taxon>
        <taxon>Tritrichomonadida</taxon>
        <taxon>Tritrichomonadidae</taxon>
        <taxon>Tritrichomonas</taxon>
    </lineage>
</organism>
<comment type="caution">
    <text evidence="4">The sequence shown here is derived from an EMBL/GenBank/DDBJ whole genome shotgun (WGS) entry which is preliminary data.</text>
</comment>
<keyword evidence="5" id="KW-1185">Reference proteome</keyword>
<dbReference type="InterPro" id="IPR014721">
    <property type="entry name" value="Ribsml_uS5_D2-typ_fold_subgr"/>
</dbReference>
<dbReference type="CDD" id="cd16926">
    <property type="entry name" value="HATPase_MutL-MLH-PMS-like"/>
    <property type="match status" value="1"/>
</dbReference>
<dbReference type="Proteomes" id="UP001470230">
    <property type="component" value="Unassembled WGS sequence"/>
</dbReference>
<accession>A0ABR2HE01</accession>
<name>A0ABR2HE01_9EUKA</name>
<dbReference type="Pfam" id="PF01119">
    <property type="entry name" value="DNA_mis_repair"/>
    <property type="match status" value="1"/>
</dbReference>
<dbReference type="CDD" id="cd00782">
    <property type="entry name" value="MutL_Trans"/>
    <property type="match status" value="1"/>
</dbReference>
<evidence type="ECO:0000256" key="1">
    <source>
        <dbReference type="ARBA" id="ARBA00006082"/>
    </source>
</evidence>
<dbReference type="SMART" id="SM01340">
    <property type="entry name" value="DNA_mis_repair"/>
    <property type="match status" value="1"/>
</dbReference>
<comment type="similarity">
    <text evidence="1">Belongs to the DNA mismatch repair MutL/HexB family.</text>
</comment>
<evidence type="ECO:0000256" key="2">
    <source>
        <dbReference type="ARBA" id="ARBA00022763"/>
    </source>
</evidence>
<feature type="domain" description="DNA mismatch repair protein S5" evidence="3">
    <location>
        <begin position="207"/>
        <end position="341"/>
    </location>
</feature>
<dbReference type="SUPFAM" id="SSF54211">
    <property type="entry name" value="Ribosomal protein S5 domain 2-like"/>
    <property type="match status" value="1"/>
</dbReference>
<dbReference type="PANTHER" id="PTHR10073:SF52">
    <property type="entry name" value="MISMATCH REPAIR ENDONUCLEASE PMS2"/>
    <property type="match status" value="1"/>
</dbReference>
<dbReference type="SUPFAM" id="SSF55874">
    <property type="entry name" value="ATPase domain of HSP90 chaperone/DNA topoisomerase II/histidine kinase"/>
    <property type="match status" value="1"/>
</dbReference>
<evidence type="ECO:0000259" key="3">
    <source>
        <dbReference type="SMART" id="SM01340"/>
    </source>
</evidence>
<protein>
    <recommendedName>
        <fullName evidence="3">DNA mismatch repair protein S5 domain-containing protein</fullName>
    </recommendedName>
</protein>
<dbReference type="Pfam" id="PF13589">
    <property type="entry name" value="HATPase_c_3"/>
    <property type="match status" value="1"/>
</dbReference>
<reference evidence="4 5" key="1">
    <citation type="submission" date="2024-04" db="EMBL/GenBank/DDBJ databases">
        <title>Tritrichomonas musculus Genome.</title>
        <authorList>
            <person name="Alves-Ferreira E."/>
            <person name="Grigg M."/>
            <person name="Lorenzi H."/>
            <person name="Galac M."/>
        </authorList>
    </citation>
    <scope>NUCLEOTIDE SEQUENCE [LARGE SCALE GENOMIC DNA]</scope>
    <source>
        <strain evidence="4 5">EAF2021</strain>
    </source>
</reference>
<dbReference type="InterPro" id="IPR036890">
    <property type="entry name" value="HATPase_C_sf"/>
</dbReference>